<dbReference type="OrthoDB" id="3918848at2759"/>
<evidence type="ECO:0000313" key="4">
    <source>
        <dbReference type="EMBL" id="OCH90332.1"/>
    </source>
</evidence>
<dbReference type="InterPro" id="IPR052743">
    <property type="entry name" value="Glutaminase_GtaA"/>
</dbReference>
<dbReference type="InterPro" id="IPR008928">
    <property type="entry name" value="6-hairpin_glycosidase_sf"/>
</dbReference>
<evidence type="ECO:0000313" key="5">
    <source>
        <dbReference type="Proteomes" id="UP000250043"/>
    </source>
</evidence>
<dbReference type="Pfam" id="PF16335">
    <property type="entry name" value="GtaA_6_Hairpin"/>
    <property type="match status" value="1"/>
</dbReference>
<keyword evidence="1" id="KW-0732">Signal</keyword>
<reference evidence="4 5" key="1">
    <citation type="submission" date="2016-07" db="EMBL/GenBank/DDBJ databases">
        <title>Draft genome of the white-rot fungus Obba rivulosa 3A-2.</title>
        <authorList>
            <consortium name="DOE Joint Genome Institute"/>
            <person name="Miettinen O."/>
            <person name="Riley R."/>
            <person name="Acob R."/>
            <person name="Barry K."/>
            <person name="Cullen D."/>
            <person name="De Vries R."/>
            <person name="Hainaut M."/>
            <person name="Hatakka A."/>
            <person name="Henrissat B."/>
            <person name="Hilden K."/>
            <person name="Kuo R."/>
            <person name="Labutti K."/>
            <person name="Lipzen A."/>
            <person name="Makela M.R."/>
            <person name="Sandor L."/>
            <person name="Spatafora J.W."/>
            <person name="Grigoriev I.V."/>
            <person name="Hibbett D.S."/>
        </authorList>
    </citation>
    <scope>NUCLEOTIDE SEQUENCE [LARGE SCALE GENOMIC DNA]</scope>
    <source>
        <strain evidence="4 5">3A-2</strain>
    </source>
</reference>
<feature type="domain" description="Glutaminase A N-terminal" evidence="3">
    <location>
        <begin position="106"/>
        <end position="336"/>
    </location>
</feature>
<dbReference type="InterPro" id="IPR032514">
    <property type="entry name" value="GtaA_central"/>
</dbReference>
<sequence length="607" mass="67051">MFRLLGLIVLLGLSSFVRLQAPLVNQSSWPNVVPVAVRSPYLNCWLFTQPPGTPFAQWPQFWHYPILGWVGLARIDGTTYQWLGDWTAKTSSVIRANLTGVQITPTRTMFEFRAGSVNLNVTYLTPIERSDWVQQSIPFSYLSVELESIDGAKHDVQVYSDISAEWLSGNRSAEVTWETVVGKDIVYHQVSLVSPTPFQEIGGQANDGTMYHAVSQMPNMTYQTGADVTCRGQFHDEGVLTNAMDTDFRGIDSQSPVFGFAVDLGSISSTSFPVVWAVGYVRDPIVQYMTPSGEKQSHRPYFLTQFSSVADAISAFVTNYTTASQRAQDLDQNLVQAAANISSQYVDLVSLAARQAFAGLDITISNGTDGQWNTSDVKIFMKDVGNTGRVNPVEVIYQAFPMFIYLNASFAKSLLLPLLEYQDSSQYNLPYSARDLGDNYPLALGDNAAHSEGIEQTGNMLIMTLAHARISGDGSLISEHYGLLKNWTDYLVNTTLTPAADQQSADYEGIANLTNLAVKGIIAIQAMAEMSKAIGDEDSFEIYAKQASAFIEIWESLALSSDQQHLLLDYGDETTWALAYNLYADRLLGLNLVNPSVCPILYEWTNP</sequence>
<protein>
    <submittedName>
        <fullName evidence="4">DUF1793-domain-containing protein</fullName>
    </submittedName>
</protein>
<name>A0A8E2AYC2_9APHY</name>
<dbReference type="Proteomes" id="UP000250043">
    <property type="component" value="Unassembled WGS sequence"/>
</dbReference>
<feature type="chain" id="PRO_5034835121" evidence="1">
    <location>
        <begin position="20"/>
        <end position="607"/>
    </location>
</feature>
<dbReference type="Pfam" id="PF17168">
    <property type="entry name" value="DUF5127"/>
    <property type="match status" value="1"/>
</dbReference>
<accession>A0A8E2AYC2</accession>
<feature type="signal peptide" evidence="1">
    <location>
        <begin position="1"/>
        <end position="19"/>
    </location>
</feature>
<dbReference type="SUPFAM" id="SSF48208">
    <property type="entry name" value="Six-hairpin glycosidases"/>
    <property type="match status" value="1"/>
</dbReference>
<gene>
    <name evidence="4" type="ORF">OBBRIDRAFT_731029</name>
</gene>
<dbReference type="PANTHER" id="PTHR31987">
    <property type="entry name" value="GLUTAMINASE A-RELATED"/>
    <property type="match status" value="1"/>
</dbReference>
<evidence type="ECO:0000259" key="3">
    <source>
        <dbReference type="Pfam" id="PF17168"/>
    </source>
</evidence>
<dbReference type="EMBL" id="KV722406">
    <property type="protein sequence ID" value="OCH90332.1"/>
    <property type="molecule type" value="Genomic_DNA"/>
</dbReference>
<proteinExistence type="predicted"/>
<feature type="domain" description="Glutaminase A central" evidence="2">
    <location>
        <begin position="342"/>
        <end position="598"/>
    </location>
</feature>
<organism evidence="4 5">
    <name type="scientific">Obba rivulosa</name>
    <dbReference type="NCBI Taxonomy" id="1052685"/>
    <lineage>
        <taxon>Eukaryota</taxon>
        <taxon>Fungi</taxon>
        <taxon>Dikarya</taxon>
        <taxon>Basidiomycota</taxon>
        <taxon>Agaricomycotina</taxon>
        <taxon>Agaricomycetes</taxon>
        <taxon>Polyporales</taxon>
        <taxon>Gelatoporiaceae</taxon>
        <taxon>Obba</taxon>
    </lineage>
</organism>
<keyword evidence="5" id="KW-1185">Reference proteome</keyword>
<evidence type="ECO:0000259" key="2">
    <source>
        <dbReference type="Pfam" id="PF16335"/>
    </source>
</evidence>
<evidence type="ECO:0000256" key="1">
    <source>
        <dbReference type="SAM" id="SignalP"/>
    </source>
</evidence>
<dbReference type="InterPro" id="IPR033433">
    <property type="entry name" value="GtaA_N"/>
</dbReference>
<dbReference type="PANTHER" id="PTHR31987:SF1">
    <property type="entry name" value="GLUTAMINASE A"/>
    <property type="match status" value="1"/>
</dbReference>
<dbReference type="AlphaFoldDB" id="A0A8E2AYC2"/>
<dbReference type="GO" id="GO:0005975">
    <property type="term" value="P:carbohydrate metabolic process"/>
    <property type="evidence" value="ECO:0007669"/>
    <property type="project" value="InterPro"/>
</dbReference>